<name>A0A3N4J2W4_9PEZI</name>
<keyword evidence="3" id="KW-1185">Reference proteome</keyword>
<organism evidence="2 3">
    <name type="scientific">Choiromyces venosus 120613-1</name>
    <dbReference type="NCBI Taxonomy" id="1336337"/>
    <lineage>
        <taxon>Eukaryota</taxon>
        <taxon>Fungi</taxon>
        <taxon>Dikarya</taxon>
        <taxon>Ascomycota</taxon>
        <taxon>Pezizomycotina</taxon>
        <taxon>Pezizomycetes</taxon>
        <taxon>Pezizales</taxon>
        <taxon>Tuberaceae</taxon>
        <taxon>Choiromyces</taxon>
    </lineage>
</organism>
<evidence type="ECO:0000256" key="1">
    <source>
        <dbReference type="SAM" id="MobiDB-lite"/>
    </source>
</evidence>
<evidence type="ECO:0000313" key="3">
    <source>
        <dbReference type="Proteomes" id="UP000276215"/>
    </source>
</evidence>
<dbReference type="EMBL" id="ML120472">
    <property type="protein sequence ID" value="RPA92496.1"/>
    <property type="molecule type" value="Genomic_DNA"/>
</dbReference>
<reference evidence="2 3" key="1">
    <citation type="journal article" date="2018" name="Nat. Ecol. Evol.">
        <title>Pezizomycetes genomes reveal the molecular basis of ectomycorrhizal truffle lifestyle.</title>
        <authorList>
            <person name="Murat C."/>
            <person name="Payen T."/>
            <person name="Noel B."/>
            <person name="Kuo A."/>
            <person name="Morin E."/>
            <person name="Chen J."/>
            <person name="Kohler A."/>
            <person name="Krizsan K."/>
            <person name="Balestrini R."/>
            <person name="Da Silva C."/>
            <person name="Montanini B."/>
            <person name="Hainaut M."/>
            <person name="Levati E."/>
            <person name="Barry K.W."/>
            <person name="Belfiori B."/>
            <person name="Cichocki N."/>
            <person name="Clum A."/>
            <person name="Dockter R.B."/>
            <person name="Fauchery L."/>
            <person name="Guy J."/>
            <person name="Iotti M."/>
            <person name="Le Tacon F."/>
            <person name="Lindquist E.A."/>
            <person name="Lipzen A."/>
            <person name="Malagnac F."/>
            <person name="Mello A."/>
            <person name="Molinier V."/>
            <person name="Miyauchi S."/>
            <person name="Poulain J."/>
            <person name="Riccioni C."/>
            <person name="Rubini A."/>
            <person name="Sitrit Y."/>
            <person name="Splivallo R."/>
            <person name="Traeger S."/>
            <person name="Wang M."/>
            <person name="Zifcakova L."/>
            <person name="Wipf D."/>
            <person name="Zambonelli A."/>
            <person name="Paolocci F."/>
            <person name="Nowrousian M."/>
            <person name="Ottonello S."/>
            <person name="Baldrian P."/>
            <person name="Spatafora J.W."/>
            <person name="Henrissat B."/>
            <person name="Nagy L.G."/>
            <person name="Aury J.M."/>
            <person name="Wincker P."/>
            <person name="Grigoriev I.V."/>
            <person name="Bonfante P."/>
            <person name="Martin F.M."/>
        </authorList>
    </citation>
    <scope>NUCLEOTIDE SEQUENCE [LARGE SCALE GENOMIC DNA]</scope>
    <source>
        <strain evidence="2 3">120613-1</strain>
    </source>
</reference>
<accession>A0A3N4J2W4</accession>
<gene>
    <name evidence="2" type="ORF">L873DRAFT_190761</name>
</gene>
<evidence type="ECO:0000313" key="2">
    <source>
        <dbReference type="EMBL" id="RPA92496.1"/>
    </source>
</evidence>
<dbReference type="AlphaFoldDB" id="A0A3N4J2W4"/>
<proteinExistence type="predicted"/>
<dbReference type="Proteomes" id="UP000276215">
    <property type="component" value="Unassembled WGS sequence"/>
</dbReference>
<sequence>MLATHRRASSSSSRSLGNQTFSSTFPLLPLRIETRTNWLPLTRPIVKQIPHLPFLNLRTCNTHPSSSTIFTLKLYAAGNRRMDVKE</sequence>
<protein>
    <submittedName>
        <fullName evidence="2">Uncharacterized protein</fullName>
    </submittedName>
</protein>
<feature type="region of interest" description="Disordered" evidence="1">
    <location>
        <begin position="1"/>
        <end position="22"/>
    </location>
</feature>